<dbReference type="AlphaFoldDB" id="A0A848RFJ6"/>
<gene>
    <name evidence="1" type="ORF">HKO22_00520</name>
</gene>
<keyword evidence="2" id="KW-1185">Reference proteome</keyword>
<evidence type="ECO:0000313" key="2">
    <source>
        <dbReference type="Proteomes" id="UP000568273"/>
    </source>
</evidence>
<dbReference type="RefSeq" id="WP_169967728.1">
    <property type="nucleotide sequence ID" value="NZ_JABDSR010000001.1"/>
</dbReference>
<organism evidence="1 2">
    <name type="scientific">Peptoniphilus faecalis</name>
    <dbReference type="NCBI Taxonomy" id="2731255"/>
    <lineage>
        <taxon>Bacteria</taxon>
        <taxon>Bacillati</taxon>
        <taxon>Bacillota</taxon>
        <taxon>Tissierellia</taxon>
        <taxon>Tissierellales</taxon>
        <taxon>Peptoniphilaceae</taxon>
        <taxon>Peptoniphilus</taxon>
    </lineage>
</organism>
<accession>A0A848RFJ6</accession>
<protein>
    <submittedName>
        <fullName evidence="1">Uncharacterized protein</fullName>
    </submittedName>
</protein>
<sequence length="60" mass="7280">MDFLRTKNVFYRGKDIKKLFYGENIIWSKMKTDFSKDFKTLNEDENFEGIYDINKKGFVI</sequence>
<reference evidence="1" key="1">
    <citation type="submission" date="2020-04" db="EMBL/GenBank/DDBJ databases">
        <title>Peptoniphilus sp. nov. isolated from swine feces.</title>
        <authorList>
            <person name="Ryu S.W."/>
        </authorList>
    </citation>
    <scope>NUCLEOTIDE SEQUENCE [LARGE SCALE GENOMIC DNA]</scope>
    <source>
        <strain evidence="1">AGMB00490</strain>
    </source>
</reference>
<name>A0A848RFJ6_9FIRM</name>
<dbReference type="Proteomes" id="UP000568273">
    <property type="component" value="Unassembled WGS sequence"/>
</dbReference>
<proteinExistence type="predicted"/>
<comment type="caution">
    <text evidence="1">The sequence shown here is derived from an EMBL/GenBank/DDBJ whole genome shotgun (WGS) entry which is preliminary data.</text>
</comment>
<dbReference type="EMBL" id="JABDSR010000001">
    <property type="protein sequence ID" value="NMW84229.1"/>
    <property type="molecule type" value="Genomic_DNA"/>
</dbReference>
<evidence type="ECO:0000313" key="1">
    <source>
        <dbReference type="EMBL" id="NMW84229.1"/>
    </source>
</evidence>